<comment type="caution">
    <text evidence="2">The sequence shown here is derived from an EMBL/GenBank/DDBJ whole genome shotgun (WGS) entry which is preliminary data.</text>
</comment>
<feature type="domain" description="Helicase C-terminal" evidence="1">
    <location>
        <begin position="201"/>
        <end position="395"/>
    </location>
</feature>
<keyword evidence="3" id="KW-1185">Reference proteome</keyword>
<dbReference type="CDD" id="cd18785">
    <property type="entry name" value="SF2_C"/>
    <property type="match status" value="1"/>
</dbReference>
<dbReference type="Pfam" id="PF00271">
    <property type="entry name" value="Helicase_C"/>
    <property type="match status" value="1"/>
</dbReference>
<dbReference type="InterPro" id="IPR027417">
    <property type="entry name" value="P-loop_NTPase"/>
</dbReference>
<accession>A0A3E2XFT9</accession>
<name>A0A3E2XFT9_9FIRM</name>
<dbReference type="Gene3D" id="3.40.50.300">
    <property type="entry name" value="P-loop containing nucleotide triphosphate hydrolases"/>
    <property type="match status" value="1"/>
</dbReference>
<gene>
    <name evidence="2" type="ORF">DW747_16110</name>
</gene>
<dbReference type="OrthoDB" id="713315at2"/>
<dbReference type="InterPro" id="IPR001650">
    <property type="entry name" value="Helicase_C-like"/>
</dbReference>
<reference evidence="2 3" key="1">
    <citation type="submission" date="2018-08" db="EMBL/GenBank/DDBJ databases">
        <title>A genome reference for cultivated species of the human gut microbiota.</title>
        <authorList>
            <person name="Zou Y."/>
            <person name="Xue W."/>
            <person name="Luo G."/>
        </authorList>
    </citation>
    <scope>NUCLEOTIDE SEQUENCE [LARGE SCALE GENOMIC DNA]</scope>
    <source>
        <strain evidence="2 3">AM28-39</strain>
    </source>
</reference>
<evidence type="ECO:0000313" key="2">
    <source>
        <dbReference type="EMBL" id="RGC42906.1"/>
    </source>
</evidence>
<dbReference type="EMBL" id="QVFD01000029">
    <property type="protein sequence ID" value="RGC42906.1"/>
    <property type="molecule type" value="Genomic_DNA"/>
</dbReference>
<sequence>MVFCYCLLPDESILIGTGFNFCTINKNGLSGNFPHAKNGLDACVIEACKPFYPPQLIIQDELHLISGPLGTIYGGYETIIEDMCCLEKNGKKIHPKYVVSTATIKNAGEQIKCLYARENYAQFLPSGFDTRDAYFIREIPLVSKDLEDLTEDDITELLEKGEKPFRQYAGICASGQSVKTTLIRLYSVLLQEAFILSEDPKYQDYVDPYYTLVGYFNSIRELGGAVRLLDDDINSRLKVLRKKYKNARQRFLGFDGKKEITSRIPSYQIAEILEKLAEPFDPSKERQSCYDVVIATNMIAVGMDVDRLGLMAVVGQPKQNSEYIQATSRVGRKYPGIIFTVYNPYRPRDLSNYENFVGFHSQMYRYVEGTTATPFAARARDRVLHALVVAMLRLQTETMAGNKGASNILSISDEDFVKYLPVFSKADY</sequence>
<dbReference type="Proteomes" id="UP000261231">
    <property type="component" value="Unassembled WGS sequence"/>
</dbReference>
<proteinExistence type="predicted"/>
<protein>
    <recommendedName>
        <fullName evidence="1">Helicase C-terminal domain-containing protein</fullName>
    </recommendedName>
</protein>
<dbReference type="AlphaFoldDB" id="A0A3E2XFT9"/>
<dbReference type="SMART" id="SM00490">
    <property type="entry name" value="HELICc"/>
    <property type="match status" value="1"/>
</dbReference>
<organism evidence="2 3">
    <name type="scientific">Coprococcus catus</name>
    <dbReference type="NCBI Taxonomy" id="116085"/>
    <lineage>
        <taxon>Bacteria</taxon>
        <taxon>Bacillati</taxon>
        <taxon>Bacillota</taxon>
        <taxon>Clostridia</taxon>
        <taxon>Lachnospirales</taxon>
        <taxon>Lachnospiraceae</taxon>
        <taxon>Coprococcus</taxon>
    </lineage>
</organism>
<evidence type="ECO:0000259" key="1">
    <source>
        <dbReference type="PROSITE" id="PS51194"/>
    </source>
</evidence>
<evidence type="ECO:0000313" key="3">
    <source>
        <dbReference type="Proteomes" id="UP000261231"/>
    </source>
</evidence>
<dbReference type="PROSITE" id="PS51194">
    <property type="entry name" value="HELICASE_CTER"/>
    <property type="match status" value="1"/>
</dbReference>
<dbReference type="SUPFAM" id="SSF52540">
    <property type="entry name" value="P-loop containing nucleoside triphosphate hydrolases"/>
    <property type="match status" value="1"/>
</dbReference>